<dbReference type="PANTHER" id="PTHR11686:SF9">
    <property type="entry name" value="RE13973P"/>
    <property type="match status" value="1"/>
</dbReference>
<dbReference type="GO" id="GO:0036374">
    <property type="term" value="F:glutathione hydrolase activity"/>
    <property type="evidence" value="ECO:0007669"/>
    <property type="project" value="InterPro"/>
</dbReference>
<reference evidence="6" key="1">
    <citation type="submission" date="2012-12" db="EMBL/GenBank/DDBJ databases">
        <authorList>
            <person name="Hellsten U."/>
            <person name="Grimwood J."/>
            <person name="Chapman J.A."/>
            <person name="Shapiro H."/>
            <person name="Aerts A."/>
            <person name="Otillar R.P."/>
            <person name="Terry A.Y."/>
            <person name="Boore J.L."/>
            <person name="Simakov O."/>
            <person name="Marletaz F."/>
            <person name="Cho S.-J."/>
            <person name="Edsinger-Gonzales E."/>
            <person name="Havlak P."/>
            <person name="Kuo D.-H."/>
            <person name="Larsson T."/>
            <person name="Lv J."/>
            <person name="Arendt D."/>
            <person name="Savage R."/>
            <person name="Osoegawa K."/>
            <person name="de Jong P."/>
            <person name="Lindberg D.R."/>
            <person name="Seaver E.C."/>
            <person name="Weisblat D.A."/>
            <person name="Putnam N.H."/>
            <person name="Grigoriev I.V."/>
            <person name="Rokhsar D.S."/>
        </authorList>
    </citation>
    <scope>NUCLEOTIDE SEQUENCE</scope>
    <source>
        <strain evidence="6">I ESC-2004</strain>
    </source>
</reference>
<evidence type="ECO:0000256" key="2">
    <source>
        <dbReference type="PIRSR" id="PIRSR600101-1"/>
    </source>
</evidence>
<dbReference type="SUPFAM" id="SSF56235">
    <property type="entry name" value="N-terminal nucleophile aminohydrolases (Ntn hydrolases)"/>
    <property type="match status" value="1"/>
</dbReference>
<dbReference type="FunCoup" id="R7USM3">
    <property type="interactions" value="108"/>
</dbReference>
<evidence type="ECO:0000313" key="4">
    <source>
        <dbReference type="EMBL" id="ELU09504.1"/>
    </source>
</evidence>
<dbReference type="PRINTS" id="PR01210">
    <property type="entry name" value="GGTRANSPTASE"/>
</dbReference>
<dbReference type="Proteomes" id="UP000014760">
    <property type="component" value="Unassembled WGS sequence"/>
</dbReference>
<evidence type="ECO:0008006" key="7">
    <source>
        <dbReference type="Google" id="ProtNLM"/>
    </source>
</evidence>
<evidence type="ECO:0000313" key="6">
    <source>
        <dbReference type="Proteomes" id="UP000014760"/>
    </source>
</evidence>
<keyword evidence="1" id="KW-1199">Hemostasis impairing toxin</keyword>
<evidence type="ECO:0000313" key="5">
    <source>
        <dbReference type="EnsemblMetazoa" id="CapteP115649"/>
    </source>
</evidence>
<reference evidence="5" key="3">
    <citation type="submission" date="2015-06" db="UniProtKB">
        <authorList>
            <consortium name="EnsemblMetazoa"/>
        </authorList>
    </citation>
    <scope>IDENTIFICATION</scope>
</reference>
<dbReference type="InterPro" id="IPR029055">
    <property type="entry name" value="Ntn_hydrolases_N"/>
</dbReference>
<dbReference type="EMBL" id="AMQN01001005">
    <property type="status" value="NOT_ANNOTATED_CDS"/>
    <property type="molecule type" value="Genomic_DNA"/>
</dbReference>
<dbReference type="GO" id="GO:0005886">
    <property type="term" value="C:plasma membrane"/>
    <property type="evidence" value="ECO:0007669"/>
    <property type="project" value="TreeGrafter"/>
</dbReference>
<feature type="active site" description="Nucleophile" evidence="2">
    <location>
        <position position="354"/>
    </location>
</feature>
<dbReference type="STRING" id="283909.R7USM3"/>
<protein>
    <recommendedName>
        <fullName evidence="7">Gamma-glutamyltransferase</fullName>
    </recommendedName>
</protein>
<dbReference type="GO" id="GO:0006751">
    <property type="term" value="P:glutathione catabolic process"/>
    <property type="evidence" value="ECO:0007669"/>
    <property type="project" value="InterPro"/>
</dbReference>
<evidence type="ECO:0000256" key="1">
    <source>
        <dbReference type="ARBA" id="ARBA00084097"/>
    </source>
</evidence>
<dbReference type="InterPro" id="IPR000101">
    <property type="entry name" value="GGT_peptidase"/>
</dbReference>
<dbReference type="InterPro" id="IPR043138">
    <property type="entry name" value="GGT_lsub"/>
</dbReference>
<gene>
    <name evidence="4" type="ORF">CAPTEDRAFT_115649</name>
</gene>
<feature type="binding site" evidence="3">
    <location>
        <position position="447"/>
    </location>
    <ligand>
        <name>L-glutamate</name>
        <dbReference type="ChEBI" id="CHEBI:29985"/>
    </ligand>
</feature>
<dbReference type="AlphaFoldDB" id="R7USM3"/>
<keyword evidence="1" id="KW-0800">Toxin</keyword>
<keyword evidence="1" id="KW-1202">Platelet aggregation activating toxin</keyword>
<dbReference type="Gene3D" id="1.10.246.130">
    <property type="match status" value="1"/>
</dbReference>
<dbReference type="InterPro" id="IPR043137">
    <property type="entry name" value="GGT_ssub_C"/>
</dbReference>
<feature type="binding site" evidence="3">
    <location>
        <begin position="424"/>
        <end position="425"/>
    </location>
    <ligand>
        <name>L-glutamate</name>
        <dbReference type="ChEBI" id="CHEBI:29985"/>
    </ligand>
</feature>
<dbReference type="OMA" id="HQIFPMH"/>
<keyword evidence="6" id="KW-1185">Reference proteome</keyword>
<dbReference type="EMBL" id="KB298217">
    <property type="protein sequence ID" value="ELU09504.1"/>
    <property type="molecule type" value="Genomic_DNA"/>
</dbReference>
<organism evidence="4">
    <name type="scientific">Capitella teleta</name>
    <name type="common">Polychaete worm</name>
    <dbReference type="NCBI Taxonomy" id="283909"/>
    <lineage>
        <taxon>Eukaryota</taxon>
        <taxon>Metazoa</taxon>
        <taxon>Spiralia</taxon>
        <taxon>Lophotrochozoa</taxon>
        <taxon>Annelida</taxon>
        <taxon>Polychaeta</taxon>
        <taxon>Sedentaria</taxon>
        <taxon>Scolecida</taxon>
        <taxon>Capitellidae</taxon>
        <taxon>Capitella</taxon>
    </lineage>
</organism>
<dbReference type="OrthoDB" id="1081007at2759"/>
<dbReference type="EnsemblMetazoa" id="CapteT115649">
    <property type="protein sequence ID" value="CapteP115649"/>
    <property type="gene ID" value="CapteG115649"/>
</dbReference>
<sequence length="518" mass="56797">VYRHAAVVTDTDVCARIGSAIQAKYGGSVVDAIIATSVCVGVVNHQSCGIGGGFLATIFVSPRNGEEKEVRSLMAREVAPLLATLDMFVNSTEDSLLGGRAIAVPGEVAGYYEAWLAYGRVEWSQLFKPTIAMCEEGFKVERAMGEVIAKQEKNILDSESLSELYLKPDGTLVQEGDILKNPKLAQTLRRIAESPTSFYNGSLAEDIVLDIRDAGGIITLEDLQTYQAKWKTPVITHLSNGNHTIYSPPPPSSGVVLQYILGILDGYDFSPSSLLTTDKRIETYHRIVEAFKFAYGKRSGLGDEDFVNIQDIVKNMTDPAITQSVRMKINDAKTEPVEYYESAFENSGQDVMGTSHMNVYGADGSAASLTSTINYWFGSKVRGNRTGIMFNNEMDDFSTPGTSNVYGFPASPSNYIVPGKMPLSSMSPSLVFNQHGDAELLAGASGGSKIISATTQVIMNNLWFKMSPIASADQPRLHHQLVRDIIYYEPSFEKVVLHNYWTSIVHQSWLFVGNSRWP</sequence>
<dbReference type="Pfam" id="PF01019">
    <property type="entry name" value="G_glu_transpept"/>
    <property type="match status" value="1"/>
</dbReference>
<feature type="non-terminal residue" evidence="4">
    <location>
        <position position="1"/>
    </location>
</feature>
<reference evidence="4 6" key="2">
    <citation type="journal article" date="2013" name="Nature">
        <title>Insights into bilaterian evolution from three spiralian genomes.</title>
        <authorList>
            <person name="Simakov O."/>
            <person name="Marletaz F."/>
            <person name="Cho S.J."/>
            <person name="Edsinger-Gonzales E."/>
            <person name="Havlak P."/>
            <person name="Hellsten U."/>
            <person name="Kuo D.H."/>
            <person name="Larsson T."/>
            <person name="Lv J."/>
            <person name="Arendt D."/>
            <person name="Savage R."/>
            <person name="Osoegawa K."/>
            <person name="de Jong P."/>
            <person name="Grimwood J."/>
            <person name="Chapman J.A."/>
            <person name="Shapiro H."/>
            <person name="Aerts A."/>
            <person name="Otillar R.P."/>
            <person name="Terry A.Y."/>
            <person name="Boore J.L."/>
            <person name="Grigoriev I.V."/>
            <person name="Lindberg D.R."/>
            <person name="Seaver E.C."/>
            <person name="Weisblat D.A."/>
            <person name="Putnam N.H."/>
            <person name="Rokhsar D.S."/>
        </authorList>
    </citation>
    <scope>NUCLEOTIDE SEQUENCE</scope>
    <source>
        <strain evidence="4 6">I ESC-2004</strain>
    </source>
</reference>
<dbReference type="PANTHER" id="PTHR11686">
    <property type="entry name" value="GAMMA GLUTAMYL TRANSPEPTIDASE"/>
    <property type="match status" value="1"/>
</dbReference>
<accession>R7USM3</accession>
<proteinExistence type="predicted"/>
<dbReference type="FunFam" id="3.60.20.40:FF:000001">
    <property type="entry name" value="Gamma-glutamyltranspeptidase 1"/>
    <property type="match status" value="1"/>
</dbReference>
<dbReference type="Gene3D" id="3.60.20.40">
    <property type="match status" value="1"/>
</dbReference>
<dbReference type="FunFam" id="1.10.246.130:FF:000002">
    <property type="entry name" value="glutathione hydrolase 1 proenzyme"/>
    <property type="match status" value="1"/>
</dbReference>
<feature type="binding site" evidence="3">
    <location>
        <position position="396"/>
    </location>
    <ligand>
        <name>L-glutamate</name>
        <dbReference type="ChEBI" id="CHEBI:29985"/>
    </ligand>
</feature>
<feature type="binding site" evidence="3">
    <location>
        <begin position="372"/>
        <end position="374"/>
    </location>
    <ligand>
        <name>L-glutamate</name>
        <dbReference type="ChEBI" id="CHEBI:29985"/>
    </ligand>
</feature>
<name>R7USM3_CAPTE</name>
<evidence type="ECO:0000256" key="3">
    <source>
        <dbReference type="PIRSR" id="PIRSR600101-2"/>
    </source>
</evidence>
<dbReference type="HOGENOM" id="CLU_014813_4_1_1"/>
<feature type="binding site" evidence="3">
    <location>
        <position position="76"/>
    </location>
    <ligand>
        <name>L-glutamate</name>
        <dbReference type="ChEBI" id="CHEBI:29985"/>
    </ligand>
</feature>